<feature type="region of interest" description="Disordered" evidence="1">
    <location>
        <begin position="152"/>
        <end position="209"/>
    </location>
</feature>
<feature type="compositionally biased region" description="Basic and acidic residues" evidence="1">
    <location>
        <begin position="108"/>
        <end position="121"/>
    </location>
</feature>
<evidence type="ECO:0000256" key="1">
    <source>
        <dbReference type="SAM" id="MobiDB-lite"/>
    </source>
</evidence>
<dbReference type="AlphaFoldDB" id="A0A5C8IZW0"/>
<comment type="caution">
    <text evidence="2">The sequence shown here is derived from an EMBL/GenBank/DDBJ whole genome shotgun (WGS) entry which is preliminary data.</text>
</comment>
<dbReference type="OrthoDB" id="892082at2"/>
<evidence type="ECO:0000313" key="3">
    <source>
        <dbReference type="Proteomes" id="UP000321926"/>
    </source>
</evidence>
<feature type="compositionally biased region" description="Basic and acidic residues" evidence="1">
    <location>
        <begin position="1"/>
        <end position="39"/>
    </location>
</feature>
<feature type="region of interest" description="Disordered" evidence="1">
    <location>
        <begin position="1"/>
        <end position="139"/>
    </location>
</feature>
<gene>
    <name evidence="2" type="ORF">FVR03_21390</name>
</gene>
<feature type="compositionally biased region" description="Polar residues" evidence="1">
    <location>
        <begin position="93"/>
        <end position="107"/>
    </location>
</feature>
<dbReference type="Proteomes" id="UP000321926">
    <property type="component" value="Unassembled WGS sequence"/>
</dbReference>
<feature type="compositionally biased region" description="Polar residues" evidence="1">
    <location>
        <begin position="55"/>
        <end position="64"/>
    </location>
</feature>
<dbReference type="EMBL" id="VRTY01000121">
    <property type="protein sequence ID" value="TXK26984.1"/>
    <property type="molecule type" value="Genomic_DNA"/>
</dbReference>
<dbReference type="RefSeq" id="WP_147923814.1">
    <property type="nucleotide sequence ID" value="NZ_VRTY01000121.1"/>
</dbReference>
<organism evidence="2 3">
    <name type="scientific">Pontibacter qinzhouensis</name>
    <dbReference type="NCBI Taxonomy" id="2603253"/>
    <lineage>
        <taxon>Bacteria</taxon>
        <taxon>Pseudomonadati</taxon>
        <taxon>Bacteroidota</taxon>
        <taxon>Cytophagia</taxon>
        <taxon>Cytophagales</taxon>
        <taxon>Hymenobacteraceae</taxon>
        <taxon>Pontibacter</taxon>
    </lineage>
</organism>
<reference evidence="2 3" key="1">
    <citation type="submission" date="2019-08" db="EMBL/GenBank/DDBJ databases">
        <authorList>
            <person name="Shi S."/>
        </authorList>
    </citation>
    <scope>NUCLEOTIDE SEQUENCE [LARGE SCALE GENOMIC DNA]</scope>
    <source>
        <strain evidence="2 3">GY10130</strain>
    </source>
</reference>
<evidence type="ECO:0000313" key="2">
    <source>
        <dbReference type="EMBL" id="TXK26984.1"/>
    </source>
</evidence>
<protein>
    <submittedName>
        <fullName evidence="2">Uncharacterized protein</fullName>
    </submittedName>
</protein>
<keyword evidence="3" id="KW-1185">Reference proteome</keyword>
<proteinExistence type="predicted"/>
<feature type="compositionally biased region" description="Basic and acidic residues" evidence="1">
    <location>
        <begin position="65"/>
        <end position="92"/>
    </location>
</feature>
<accession>A0A5C8IZW0</accession>
<sequence length="209" mass="25336">MNRNNWHDSERASRQNRNREDDYRDSNWRNSERQQDQDSYRGAYRLDTSSDHRNQSTWNGFSNDNADRWSDQRDRQEEQRYRQNPDRHRSDFNNDFNQSHHSQPDNWQRNDRFNRSEDRPFTSRQNNYGAASNFNNDYGPDNYQHRQNENYGNMAGSLSFGYDGDRNSDPDTHRFYDPLSGRLNENFSRQIEQRSGRRNSADNNYNNRP</sequence>
<feature type="compositionally biased region" description="Basic and acidic residues" evidence="1">
    <location>
        <begin position="163"/>
        <end position="176"/>
    </location>
</feature>
<name>A0A5C8IZW0_9BACT</name>
<feature type="compositionally biased region" description="Polar residues" evidence="1">
    <location>
        <begin position="122"/>
        <end position="136"/>
    </location>
</feature>